<dbReference type="GO" id="GO:0016024">
    <property type="term" value="P:CDP-diacylglycerol biosynthetic process"/>
    <property type="evidence" value="ECO:0007669"/>
    <property type="project" value="TreeGrafter"/>
</dbReference>
<feature type="transmembrane region" description="Helical" evidence="13">
    <location>
        <begin position="133"/>
        <end position="154"/>
    </location>
</feature>
<feature type="transmembrane region" description="Helical" evidence="13">
    <location>
        <begin position="108"/>
        <end position="127"/>
    </location>
</feature>
<organism evidence="14">
    <name type="scientific">uncultured organism</name>
    <dbReference type="NCBI Taxonomy" id="155900"/>
    <lineage>
        <taxon>unclassified sequences</taxon>
        <taxon>environmental samples</taxon>
    </lineage>
</organism>
<proteinExistence type="inferred from homology"/>
<keyword evidence="6 13" id="KW-0812">Transmembrane</keyword>
<keyword evidence="7 14" id="KW-0548">Nucleotidyltransferase</keyword>
<comment type="similarity">
    <text evidence="2">Belongs to the CDS family.</text>
</comment>
<evidence type="ECO:0000256" key="4">
    <source>
        <dbReference type="ARBA" id="ARBA00022516"/>
    </source>
</evidence>
<dbReference type="GO" id="GO:0004605">
    <property type="term" value="F:phosphatidate cytidylyltransferase activity"/>
    <property type="evidence" value="ECO:0007669"/>
    <property type="project" value="UniProtKB-EC"/>
</dbReference>
<dbReference type="Pfam" id="PF01148">
    <property type="entry name" value="CTP_transf_1"/>
    <property type="match status" value="1"/>
</dbReference>
<feature type="transmembrane region" description="Helical" evidence="13">
    <location>
        <begin position="6"/>
        <end position="30"/>
    </location>
</feature>
<comment type="subcellular location">
    <subcellularLocation>
        <location evidence="1">Cell membrane</location>
        <topology evidence="1">Multi-pass membrane protein</topology>
    </subcellularLocation>
</comment>
<keyword evidence="12" id="KW-1208">Phospholipid metabolism</keyword>
<sequence>MLTAVILAPLAVWLVWGAPSWVLGVAVIAVMTAAGWEWSRLAGLTTCRGRALYTLACALACGLAWWASAVITRGGVLAGITLAWWALPVARLTAFARSGGRLPPHDGLDAIAGVATLAAACGAIMVVEIQTTAAPVWLTVLLVLVWGGDIGGYFAGRRWGRRRLAPTISPGKTWAGVGGGLVLGLAAAALVALLGDWIPGEGRLPFSPWLPVAGVVTIALSIVGDLFESMLKRQRGLKDSGQMLPGHGGLLDRIDALLAAAPVVAVAAFVLAGGAHA</sequence>
<evidence type="ECO:0000256" key="8">
    <source>
        <dbReference type="ARBA" id="ARBA00022989"/>
    </source>
</evidence>
<evidence type="ECO:0000256" key="5">
    <source>
        <dbReference type="ARBA" id="ARBA00022679"/>
    </source>
</evidence>
<evidence type="ECO:0000256" key="2">
    <source>
        <dbReference type="ARBA" id="ARBA00010185"/>
    </source>
</evidence>
<dbReference type="AlphaFoldDB" id="A0A5B8RBB8"/>
<keyword evidence="9" id="KW-0443">Lipid metabolism</keyword>
<evidence type="ECO:0000256" key="13">
    <source>
        <dbReference type="SAM" id="Phobius"/>
    </source>
</evidence>
<evidence type="ECO:0000256" key="6">
    <source>
        <dbReference type="ARBA" id="ARBA00022692"/>
    </source>
</evidence>
<evidence type="ECO:0000256" key="10">
    <source>
        <dbReference type="ARBA" id="ARBA00023136"/>
    </source>
</evidence>
<reference evidence="14" key="1">
    <citation type="submission" date="2019-06" db="EMBL/GenBank/DDBJ databases">
        <authorList>
            <person name="Murdoch R.W."/>
            <person name="Fathepure B."/>
        </authorList>
    </citation>
    <scope>NUCLEOTIDE SEQUENCE</scope>
</reference>
<name>A0A5B8RBB8_9ZZZZ</name>
<evidence type="ECO:0000256" key="9">
    <source>
        <dbReference type="ARBA" id="ARBA00023098"/>
    </source>
</evidence>
<evidence type="ECO:0000256" key="3">
    <source>
        <dbReference type="ARBA" id="ARBA00022475"/>
    </source>
</evidence>
<evidence type="ECO:0000256" key="7">
    <source>
        <dbReference type="ARBA" id="ARBA00022695"/>
    </source>
</evidence>
<feature type="transmembrane region" description="Helical" evidence="13">
    <location>
        <begin position="174"/>
        <end position="194"/>
    </location>
</feature>
<keyword evidence="8 13" id="KW-1133">Transmembrane helix</keyword>
<feature type="transmembrane region" description="Helical" evidence="13">
    <location>
        <begin position="206"/>
        <end position="227"/>
    </location>
</feature>
<dbReference type="InterPro" id="IPR000374">
    <property type="entry name" value="PC_trans"/>
</dbReference>
<keyword evidence="4" id="KW-0444">Lipid biosynthesis</keyword>
<dbReference type="GO" id="GO:0005886">
    <property type="term" value="C:plasma membrane"/>
    <property type="evidence" value="ECO:0007669"/>
    <property type="project" value="UniProtKB-SubCell"/>
</dbReference>
<feature type="transmembrane region" description="Helical" evidence="13">
    <location>
        <begin position="77"/>
        <end position="96"/>
    </location>
</feature>
<feature type="transmembrane region" description="Helical" evidence="13">
    <location>
        <begin position="51"/>
        <end position="71"/>
    </location>
</feature>
<keyword evidence="10 13" id="KW-0472">Membrane</keyword>
<accession>A0A5B8RBB8</accession>
<evidence type="ECO:0000313" key="14">
    <source>
        <dbReference type="EMBL" id="QEA04642.1"/>
    </source>
</evidence>
<dbReference type="EMBL" id="MN079086">
    <property type="protein sequence ID" value="QEA04642.1"/>
    <property type="molecule type" value="Genomic_DNA"/>
</dbReference>
<keyword evidence="5 14" id="KW-0808">Transferase</keyword>
<dbReference type="PANTHER" id="PTHR46382">
    <property type="entry name" value="PHOSPHATIDATE CYTIDYLYLTRANSFERASE"/>
    <property type="match status" value="1"/>
</dbReference>
<protein>
    <submittedName>
        <fullName evidence="14">Phosphatidate cytidylyltransferase</fullName>
        <ecNumber evidence="14">2.7.7.41</ecNumber>
    </submittedName>
</protein>
<dbReference type="PROSITE" id="PS01315">
    <property type="entry name" value="CDS"/>
    <property type="match status" value="1"/>
</dbReference>
<evidence type="ECO:0000256" key="11">
    <source>
        <dbReference type="ARBA" id="ARBA00023209"/>
    </source>
</evidence>
<dbReference type="EC" id="2.7.7.41" evidence="14"/>
<dbReference type="PANTHER" id="PTHR46382:SF1">
    <property type="entry name" value="PHOSPHATIDATE CYTIDYLYLTRANSFERASE"/>
    <property type="match status" value="1"/>
</dbReference>
<gene>
    <name evidence="14" type="primary">cdsA</name>
    <name evidence="14" type="ORF">KBTEX_00950</name>
</gene>
<keyword evidence="11" id="KW-0594">Phospholipid biosynthesis</keyword>
<feature type="transmembrane region" description="Helical" evidence="13">
    <location>
        <begin position="256"/>
        <end position="275"/>
    </location>
</feature>
<evidence type="ECO:0000256" key="1">
    <source>
        <dbReference type="ARBA" id="ARBA00004651"/>
    </source>
</evidence>
<keyword evidence="3" id="KW-1003">Cell membrane</keyword>
<evidence type="ECO:0000256" key="12">
    <source>
        <dbReference type="ARBA" id="ARBA00023264"/>
    </source>
</evidence>